<comment type="function">
    <text evidence="1">Part of the binding-protein-dependent transport system for glutamine; probably responsible for the translocation of the substrate across the membrane.</text>
</comment>
<evidence type="ECO:0000256" key="1">
    <source>
        <dbReference type="ARBA" id="ARBA00003159"/>
    </source>
</evidence>
<evidence type="ECO:0000313" key="13">
    <source>
        <dbReference type="Proteomes" id="UP001237448"/>
    </source>
</evidence>
<organism evidence="12 13">
    <name type="scientific">Labrys monachus</name>
    <dbReference type="NCBI Taxonomy" id="217067"/>
    <lineage>
        <taxon>Bacteria</taxon>
        <taxon>Pseudomonadati</taxon>
        <taxon>Pseudomonadota</taxon>
        <taxon>Alphaproteobacteria</taxon>
        <taxon>Hyphomicrobiales</taxon>
        <taxon>Xanthobacteraceae</taxon>
        <taxon>Labrys</taxon>
    </lineage>
</organism>
<feature type="domain" description="ABC transmembrane type-1" evidence="11">
    <location>
        <begin position="33"/>
        <end position="234"/>
    </location>
</feature>
<comment type="similarity">
    <text evidence="3">Belongs to the binding-protein-dependent transport system permease family. HisMQ subfamily.</text>
</comment>
<feature type="transmembrane region" description="Helical" evidence="10">
    <location>
        <begin position="215"/>
        <end position="234"/>
    </location>
</feature>
<evidence type="ECO:0000313" key="12">
    <source>
        <dbReference type="EMBL" id="MDQ0394317.1"/>
    </source>
</evidence>
<dbReference type="PROSITE" id="PS50928">
    <property type="entry name" value="ABC_TM1"/>
    <property type="match status" value="1"/>
</dbReference>
<feature type="transmembrane region" description="Helical" evidence="10">
    <location>
        <begin position="26"/>
        <end position="52"/>
    </location>
</feature>
<evidence type="ECO:0000256" key="7">
    <source>
        <dbReference type="ARBA" id="ARBA00022970"/>
    </source>
</evidence>
<evidence type="ECO:0000256" key="5">
    <source>
        <dbReference type="ARBA" id="ARBA00022475"/>
    </source>
</evidence>
<dbReference type="Proteomes" id="UP001237448">
    <property type="component" value="Unassembled WGS sequence"/>
</dbReference>
<evidence type="ECO:0000256" key="4">
    <source>
        <dbReference type="ARBA" id="ARBA00022448"/>
    </source>
</evidence>
<feature type="transmembrane region" description="Helical" evidence="10">
    <location>
        <begin position="86"/>
        <end position="103"/>
    </location>
</feature>
<dbReference type="Gene3D" id="1.10.3720.10">
    <property type="entry name" value="MetI-like"/>
    <property type="match status" value="1"/>
</dbReference>
<evidence type="ECO:0000256" key="6">
    <source>
        <dbReference type="ARBA" id="ARBA00022692"/>
    </source>
</evidence>
<protein>
    <submittedName>
        <fullName evidence="12">Polar amino acid transport system permease protein</fullName>
    </submittedName>
</protein>
<reference evidence="12 13" key="1">
    <citation type="submission" date="2023-07" db="EMBL/GenBank/DDBJ databases">
        <title>Genomic Encyclopedia of Type Strains, Phase IV (KMG-IV): sequencing the most valuable type-strain genomes for metagenomic binning, comparative biology and taxonomic classification.</title>
        <authorList>
            <person name="Goeker M."/>
        </authorList>
    </citation>
    <scope>NUCLEOTIDE SEQUENCE [LARGE SCALE GENOMIC DNA]</scope>
    <source>
        <strain evidence="12 13">DSM 5896</strain>
    </source>
</reference>
<dbReference type="InterPro" id="IPR010065">
    <property type="entry name" value="AA_ABC_transptr_permease_3TM"/>
</dbReference>
<keyword evidence="5" id="KW-1003">Cell membrane</keyword>
<dbReference type="EMBL" id="JAUSVK010000001">
    <property type="protein sequence ID" value="MDQ0394317.1"/>
    <property type="molecule type" value="Genomic_DNA"/>
</dbReference>
<dbReference type="PANTHER" id="PTHR30614:SF20">
    <property type="entry name" value="GLUTAMINE TRANSPORT SYSTEM PERMEASE PROTEIN GLNP"/>
    <property type="match status" value="1"/>
</dbReference>
<comment type="caution">
    <text evidence="12">The sequence shown here is derived from an EMBL/GenBank/DDBJ whole genome shotgun (WGS) entry which is preliminary data.</text>
</comment>
<keyword evidence="13" id="KW-1185">Reference proteome</keyword>
<dbReference type="RefSeq" id="WP_370879969.1">
    <property type="nucleotide sequence ID" value="NZ_JAUSVK010000001.1"/>
</dbReference>
<accession>A0ABU0FI83</accession>
<dbReference type="InterPro" id="IPR000515">
    <property type="entry name" value="MetI-like"/>
</dbReference>
<evidence type="ECO:0000259" key="11">
    <source>
        <dbReference type="PROSITE" id="PS50928"/>
    </source>
</evidence>
<evidence type="ECO:0000256" key="10">
    <source>
        <dbReference type="RuleBase" id="RU363032"/>
    </source>
</evidence>
<gene>
    <name evidence="12" type="ORF">J3R73_004109</name>
</gene>
<sequence>MEGLASGFLWLAGAVGFDTGMMTTYGAKMIAGCGTTLLIVVLTMPIGAAIACPLAMARMSRNPVLRNLAAGYIYVFRGTPQLAQLFLIYAGLGTLFLACRPALEDLGLWKYFREGFYYVIFAFSLNTAAYQAEILRGGIESVARGQSEAGQALGLHPAQIFRKIVLPQALIVSLRPYGNELILVIKGSSVASLATVLDVMGQTRLVFSRTYDFEVYLWAAIIYLVTVEAIRRLWDAMENRMTRHLRHAPIGAKAGAMPGETAAAA</sequence>
<keyword evidence="4 10" id="KW-0813">Transport</keyword>
<keyword evidence="6 10" id="KW-0812">Transmembrane</keyword>
<comment type="subcellular location">
    <subcellularLocation>
        <location evidence="2">Cell inner membrane</location>
        <topology evidence="2">Multi-pass membrane protein</topology>
    </subcellularLocation>
    <subcellularLocation>
        <location evidence="10">Cell membrane</location>
        <topology evidence="10">Multi-pass membrane protein</topology>
    </subcellularLocation>
</comment>
<keyword evidence="8 10" id="KW-1133">Transmembrane helix</keyword>
<evidence type="ECO:0000256" key="2">
    <source>
        <dbReference type="ARBA" id="ARBA00004429"/>
    </source>
</evidence>
<name>A0ABU0FI83_9HYPH</name>
<dbReference type="PANTHER" id="PTHR30614">
    <property type="entry name" value="MEMBRANE COMPONENT OF AMINO ACID ABC TRANSPORTER"/>
    <property type="match status" value="1"/>
</dbReference>
<dbReference type="SUPFAM" id="SSF161098">
    <property type="entry name" value="MetI-like"/>
    <property type="match status" value="1"/>
</dbReference>
<dbReference type="NCBIfam" id="TIGR01726">
    <property type="entry name" value="HEQRo_perm_3TM"/>
    <property type="match status" value="1"/>
</dbReference>
<dbReference type="InterPro" id="IPR043429">
    <property type="entry name" value="ArtM/GltK/GlnP/TcyL/YhdX-like"/>
</dbReference>
<evidence type="ECO:0000256" key="3">
    <source>
        <dbReference type="ARBA" id="ARBA00010072"/>
    </source>
</evidence>
<keyword evidence="7" id="KW-0029">Amino-acid transport</keyword>
<dbReference type="CDD" id="cd06261">
    <property type="entry name" value="TM_PBP2"/>
    <property type="match status" value="1"/>
</dbReference>
<dbReference type="Pfam" id="PF00528">
    <property type="entry name" value="BPD_transp_1"/>
    <property type="match status" value="1"/>
</dbReference>
<dbReference type="InterPro" id="IPR035906">
    <property type="entry name" value="MetI-like_sf"/>
</dbReference>
<proteinExistence type="inferred from homology"/>
<keyword evidence="9 10" id="KW-0472">Membrane</keyword>
<evidence type="ECO:0000256" key="8">
    <source>
        <dbReference type="ARBA" id="ARBA00022989"/>
    </source>
</evidence>
<evidence type="ECO:0000256" key="9">
    <source>
        <dbReference type="ARBA" id="ARBA00023136"/>
    </source>
</evidence>